<proteinExistence type="predicted"/>
<dbReference type="PANTHER" id="PTHR35586:SF1">
    <property type="entry name" value="SLL1691 PROTEIN"/>
    <property type="match status" value="1"/>
</dbReference>
<name>A0A8J7DCK8_9CYAN</name>
<gene>
    <name evidence="2" type="ORF">IQ241_17125</name>
</gene>
<dbReference type="EMBL" id="JADEXG010000044">
    <property type="protein sequence ID" value="MBE9078997.1"/>
    <property type="molecule type" value="Genomic_DNA"/>
</dbReference>
<dbReference type="AlphaFoldDB" id="A0A8J7DCK8"/>
<dbReference type="Proteomes" id="UP000636505">
    <property type="component" value="Unassembled WGS sequence"/>
</dbReference>
<evidence type="ECO:0000313" key="3">
    <source>
        <dbReference type="Proteomes" id="UP000636505"/>
    </source>
</evidence>
<feature type="domain" description="DUF4351" evidence="1">
    <location>
        <begin position="64"/>
        <end position="122"/>
    </location>
</feature>
<dbReference type="InterPro" id="IPR025587">
    <property type="entry name" value="DUF4351"/>
</dbReference>
<dbReference type="PANTHER" id="PTHR35586">
    <property type="entry name" value="SLL1691 PROTEIN"/>
    <property type="match status" value="1"/>
</dbReference>
<evidence type="ECO:0000259" key="1">
    <source>
        <dbReference type="Pfam" id="PF14261"/>
    </source>
</evidence>
<dbReference type="RefSeq" id="WP_193909458.1">
    <property type="nucleotide sequence ID" value="NZ_JADEXG010000044.1"/>
</dbReference>
<keyword evidence="3" id="KW-1185">Reference proteome</keyword>
<evidence type="ECO:0000313" key="2">
    <source>
        <dbReference type="EMBL" id="MBE9078997.1"/>
    </source>
</evidence>
<organism evidence="2 3">
    <name type="scientific">Vasconcelosia minhoensis LEGE 07310</name>
    <dbReference type="NCBI Taxonomy" id="915328"/>
    <lineage>
        <taxon>Bacteria</taxon>
        <taxon>Bacillati</taxon>
        <taxon>Cyanobacteriota</taxon>
        <taxon>Cyanophyceae</taxon>
        <taxon>Nodosilineales</taxon>
        <taxon>Cymatolegaceae</taxon>
        <taxon>Vasconcelosia</taxon>
        <taxon>Vasconcelosia minhoensis</taxon>
    </lineage>
</organism>
<protein>
    <submittedName>
        <fullName evidence="2">DUF4351 domain-containing protein</fullName>
    </submittedName>
</protein>
<reference evidence="2" key="1">
    <citation type="submission" date="2020-10" db="EMBL/GenBank/DDBJ databases">
        <authorList>
            <person name="Castelo-Branco R."/>
            <person name="Eusebio N."/>
            <person name="Adriana R."/>
            <person name="Vieira A."/>
            <person name="Brugerolle De Fraissinette N."/>
            <person name="Rezende De Castro R."/>
            <person name="Schneider M.P."/>
            <person name="Vasconcelos V."/>
            <person name="Leao P.N."/>
        </authorList>
    </citation>
    <scope>NUCLEOTIDE SEQUENCE</scope>
    <source>
        <strain evidence="2">LEGE 07310</strain>
    </source>
</reference>
<sequence>MKGLYQKGYDRQAIIDLLRFIDWLVNLPEALEQVFWQALLSYQEERRMKYVMSIERFAEARGRQQGAKEERRELILRQLSRKLGTLPVETRSQISNLSPSQLEDLSEALLDFAALSDLNEWLSQLEAQQAEVLQQLADKFGQLDEAVGAQVQALSSSSLAKLNEAAADFTAVDELLDWLKARSHPAADNHSEL</sequence>
<feature type="domain" description="DUF4351" evidence="1">
    <location>
        <begin position="126"/>
        <end position="179"/>
    </location>
</feature>
<dbReference type="Pfam" id="PF14261">
    <property type="entry name" value="DUF4351"/>
    <property type="match status" value="2"/>
</dbReference>
<comment type="caution">
    <text evidence="2">The sequence shown here is derived from an EMBL/GenBank/DDBJ whole genome shotgun (WGS) entry which is preliminary data.</text>
</comment>
<accession>A0A8J7DCK8</accession>